<dbReference type="PROSITE" id="PS00688">
    <property type="entry name" value="SIGMA54_INTERACT_3"/>
    <property type="match status" value="1"/>
</dbReference>
<dbReference type="Gene3D" id="1.10.10.60">
    <property type="entry name" value="Homeodomain-like"/>
    <property type="match status" value="1"/>
</dbReference>
<dbReference type="InterPro" id="IPR025943">
    <property type="entry name" value="Sigma_54_int_dom_ATP-bd_2"/>
</dbReference>
<name>A0ABT8KX08_9BACT</name>
<keyword evidence="4" id="KW-0238">DNA-binding</keyword>
<dbReference type="PRINTS" id="PR01590">
    <property type="entry name" value="HTHFIS"/>
</dbReference>
<evidence type="ECO:0000313" key="9">
    <source>
        <dbReference type="EMBL" id="MDN5205300.1"/>
    </source>
</evidence>
<dbReference type="PROSITE" id="PS00676">
    <property type="entry name" value="SIGMA54_INTERACT_2"/>
    <property type="match status" value="1"/>
</dbReference>
<sequence>MKKVKGKILIIDDDPDVLHTARFVLKTQFTDIITESDPNQINYLLNHERFDVILLDMNYTIGETSGREGLNWLEHILQINPAQNVVMITAYGDIKLAVETMKVGAADFVVKPWENEKLIATVYAAFNHSQSKKEVERLRSKQEHLSKAYATPETEIIGNSSAMKEVFATVKKVARTDANVLILGENGTGKELIAKALHQASQRNHEAFIKVDLGAISETLFESELFGHVKGAFTDAKEDRLGRFEIASGGTLFLDEIGNLSMQLQAKLLTVTQNREVFKVGSNVPVPIDIRLICATNMPLYELVVEKKFREDLLYRFNTVEIRLPPLRERPEDIPLLSEYFLDIYAAKYRKRNLKLSNTAMNYLQKYFWPGNVRELQHAIERAVIMSEEDELKKTDFLLNDKKHVPSQEKNYNLDEVERETIKEAIERHAGNMSRAAKELGLGRTTLYRKIQKYGL</sequence>
<dbReference type="InterPro" id="IPR001789">
    <property type="entry name" value="Sig_transdc_resp-reg_receiver"/>
</dbReference>
<dbReference type="InterPro" id="IPR002078">
    <property type="entry name" value="Sigma_54_int"/>
</dbReference>
<evidence type="ECO:0000256" key="3">
    <source>
        <dbReference type="ARBA" id="ARBA00023015"/>
    </source>
</evidence>
<dbReference type="SUPFAM" id="SSF52172">
    <property type="entry name" value="CheY-like"/>
    <property type="match status" value="1"/>
</dbReference>
<dbReference type="PANTHER" id="PTHR32071:SF113">
    <property type="entry name" value="ALGINATE BIOSYNTHESIS TRANSCRIPTIONAL REGULATORY PROTEIN ALGB"/>
    <property type="match status" value="1"/>
</dbReference>
<dbReference type="Pfam" id="PF25601">
    <property type="entry name" value="AAA_lid_14"/>
    <property type="match status" value="1"/>
</dbReference>
<dbReference type="InterPro" id="IPR025944">
    <property type="entry name" value="Sigma_54_int_dom_CS"/>
</dbReference>
<keyword evidence="10" id="KW-1185">Reference proteome</keyword>
<dbReference type="Gene3D" id="1.10.8.60">
    <property type="match status" value="1"/>
</dbReference>
<dbReference type="PROSITE" id="PS50045">
    <property type="entry name" value="SIGMA54_INTERACT_4"/>
    <property type="match status" value="1"/>
</dbReference>
<dbReference type="CDD" id="cd00156">
    <property type="entry name" value="REC"/>
    <property type="match status" value="1"/>
</dbReference>
<dbReference type="Gene3D" id="3.40.50.300">
    <property type="entry name" value="P-loop containing nucleotide triphosphate hydrolases"/>
    <property type="match status" value="1"/>
</dbReference>
<dbReference type="PROSITE" id="PS50110">
    <property type="entry name" value="RESPONSE_REGULATORY"/>
    <property type="match status" value="1"/>
</dbReference>
<dbReference type="InterPro" id="IPR058031">
    <property type="entry name" value="AAA_lid_NorR"/>
</dbReference>
<keyword evidence="3" id="KW-0805">Transcription regulation</keyword>
<evidence type="ECO:0000259" key="8">
    <source>
        <dbReference type="PROSITE" id="PS50110"/>
    </source>
</evidence>
<dbReference type="InterPro" id="IPR011006">
    <property type="entry name" value="CheY-like_superfamily"/>
</dbReference>
<feature type="domain" description="Sigma-54 factor interaction" evidence="7">
    <location>
        <begin position="156"/>
        <end position="385"/>
    </location>
</feature>
<dbReference type="SUPFAM" id="SSF46689">
    <property type="entry name" value="Homeodomain-like"/>
    <property type="match status" value="1"/>
</dbReference>
<comment type="caution">
    <text evidence="9">The sequence shown here is derived from an EMBL/GenBank/DDBJ whole genome shotgun (WGS) entry which is preliminary data.</text>
</comment>
<dbReference type="Gene3D" id="3.40.50.2300">
    <property type="match status" value="1"/>
</dbReference>
<proteinExistence type="predicted"/>
<evidence type="ECO:0000256" key="2">
    <source>
        <dbReference type="ARBA" id="ARBA00022840"/>
    </source>
</evidence>
<keyword evidence="1" id="KW-0547">Nucleotide-binding</keyword>
<protein>
    <submittedName>
        <fullName evidence="9">Sigma-54 dependent transcriptional regulator</fullName>
    </submittedName>
</protein>
<dbReference type="PANTHER" id="PTHR32071">
    <property type="entry name" value="TRANSCRIPTIONAL REGULATORY PROTEIN"/>
    <property type="match status" value="1"/>
</dbReference>
<dbReference type="InterPro" id="IPR009057">
    <property type="entry name" value="Homeodomain-like_sf"/>
</dbReference>
<dbReference type="Pfam" id="PF02954">
    <property type="entry name" value="HTH_8"/>
    <property type="match status" value="1"/>
</dbReference>
<evidence type="ECO:0000256" key="5">
    <source>
        <dbReference type="ARBA" id="ARBA00023163"/>
    </source>
</evidence>
<keyword evidence="5" id="KW-0804">Transcription</keyword>
<dbReference type="SMART" id="SM00448">
    <property type="entry name" value="REC"/>
    <property type="match status" value="1"/>
</dbReference>
<dbReference type="InterPro" id="IPR003593">
    <property type="entry name" value="AAA+_ATPase"/>
</dbReference>
<dbReference type="SUPFAM" id="SSF52540">
    <property type="entry name" value="P-loop containing nucleoside triphosphate hydrolases"/>
    <property type="match status" value="1"/>
</dbReference>
<keyword evidence="6" id="KW-0597">Phosphoprotein</keyword>
<dbReference type="SMART" id="SM00382">
    <property type="entry name" value="AAA"/>
    <property type="match status" value="1"/>
</dbReference>
<dbReference type="InterPro" id="IPR027417">
    <property type="entry name" value="P-loop_NTPase"/>
</dbReference>
<dbReference type="EMBL" id="JAUJEA010000016">
    <property type="protein sequence ID" value="MDN5205300.1"/>
    <property type="molecule type" value="Genomic_DNA"/>
</dbReference>
<dbReference type="CDD" id="cd00009">
    <property type="entry name" value="AAA"/>
    <property type="match status" value="1"/>
</dbReference>
<evidence type="ECO:0000256" key="6">
    <source>
        <dbReference type="PROSITE-ProRule" id="PRU00169"/>
    </source>
</evidence>
<gene>
    <name evidence="9" type="ORF">QQ008_28205</name>
</gene>
<evidence type="ECO:0000313" key="10">
    <source>
        <dbReference type="Proteomes" id="UP001172082"/>
    </source>
</evidence>
<accession>A0ABT8KX08</accession>
<dbReference type="Pfam" id="PF00072">
    <property type="entry name" value="Response_reg"/>
    <property type="match status" value="1"/>
</dbReference>
<keyword evidence="2" id="KW-0067">ATP-binding</keyword>
<evidence type="ECO:0000256" key="1">
    <source>
        <dbReference type="ARBA" id="ARBA00022741"/>
    </source>
</evidence>
<dbReference type="InterPro" id="IPR002197">
    <property type="entry name" value="HTH_Fis"/>
</dbReference>
<evidence type="ECO:0000259" key="7">
    <source>
        <dbReference type="PROSITE" id="PS50045"/>
    </source>
</evidence>
<organism evidence="9 10">
    <name type="scientific">Splendidivirga corallicola</name>
    <dbReference type="NCBI Taxonomy" id="3051826"/>
    <lineage>
        <taxon>Bacteria</taxon>
        <taxon>Pseudomonadati</taxon>
        <taxon>Bacteroidota</taxon>
        <taxon>Cytophagia</taxon>
        <taxon>Cytophagales</taxon>
        <taxon>Splendidivirgaceae</taxon>
        <taxon>Splendidivirga</taxon>
    </lineage>
</organism>
<feature type="modified residue" description="4-aspartylphosphate" evidence="6">
    <location>
        <position position="56"/>
    </location>
</feature>
<dbReference type="Pfam" id="PF00158">
    <property type="entry name" value="Sigma54_activat"/>
    <property type="match status" value="1"/>
</dbReference>
<evidence type="ECO:0000256" key="4">
    <source>
        <dbReference type="ARBA" id="ARBA00023125"/>
    </source>
</evidence>
<feature type="domain" description="Response regulatory" evidence="8">
    <location>
        <begin position="7"/>
        <end position="126"/>
    </location>
</feature>
<reference evidence="9" key="1">
    <citation type="submission" date="2023-06" db="EMBL/GenBank/DDBJ databases">
        <title>Genomic of Parafulvivirga corallium.</title>
        <authorList>
            <person name="Wang G."/>
        </authorList>
    </citation>
    <scope>NUCLEOTIDE SEQUENCE</scope>
    <source>
        <strain evidence="9">BMA10</strain>
    </source>
</reference>
<dbReference type="Proteomes" id="UP001172082">
    <property type="component" value="Unassembled WGS sequence"/>
</dbReference>
<dbReference type="RefSeq" id="WP_346755322.1">
    <property type="nucleotide sequence ID" value="NZ_JAUJEA010000016.1"/>
</dbReference>